<name>E0IB78_9BACL</name>
<dbReference type="PANTHER" id="PTHR10885:SF0">
    <property type="entry name" value="ISOPENTENYL-DIPHOSPHATE DELTA-ISOMERASE"/>
    <property type="match status" value="1"/>
</dbReference>
<dbReference type="Pfam" id="PF00293">
    <property type="entry name" value="NUDIX"/>
    <property type="match status" value="1"/>
</dbReference>
<dbReference type="PROSITE" id="PS51462">
    <property type="entry name" value="NUDIX"/>
    <property type="match status" value="1"/>
</dbReference>
<feature type="domain" description="Nudix hydrolase" evidence="1">
    <location>
        <begin position="29"/>
        <end position="172"/>
    </location>
</feature>
<dbReference type="SUPFAM" id="SSF55811">
    <property type="entry name" value="Nudix"/>
    <property type="match status" value="1"/>
</dbReference>
<dbReference type="STRING" id="717606.PaecuDRAFT_2805"/>
<dbReference type="OrthoDB" id="9780586at2"/>
<dbReference type="EMBL" id="AEDD01000007">
    <property type="protein sequence ID" value="EFM10369.1"/>
    <property type="molecule type" value="Genomic_DNA"/>
</dbReference>
<accession>E0IB78</accession>
<dbReference type="RefSeq" id="WP_006038795.1">
    <property type="nucleotide sequence ID" value="NZ_AEDD01000007.1"/>
</dbReference>
<organism evidence="2 3">
    <name type="scientific">Paenibacillus curdlanolyticus YK9</name>
    <dbReference type="NCBI Taxonomy" id="717606"/>
    <lineage>
        <taxon>Bacteria</taxon>
        <taxon>Bacillati</taxon>
        <taxon>Bacillota</taxon>
        <taxon>Bacilli</taxon>
        <taxon>Bacillales</taxon>
        <taxon>Paenibacillaceae</taxon>
        <taxon>Paenibacillus</taxon>
    </lineage>
</organism>
<sequence length="212" mass="24022">MAEEWFDIYDEDMRPLGQATRAQTHALGHWHQTFHCWLTRRQGGDRFVRFQLRQLTKDTNPGHYDITAAGHLAAGETLAHAVRELEEELGIAVPFASLHPLMQWREQAEGEVNGRPFIDRELSHVFGLVCDLPLTSFKLQAEEVSGIYEAKLEAMIDLFEGRLPEIAAAGAELDAEGQLMPTVRSVTAAQFVPRDPRYYIDIFRMLQSLTSS</sequence>
<gene>
    <name evidence="2" type="ORF">PaecuDRAFT_2805</name>
</gene>
<proteinExistence type="predicted"/>
<dbReference type="PANTHER" id="PTHR10885">
    <property type="entry name" value="ISOPENTENYL-DIPHOSPHATE DELTA-ISOMERASE"/>
    <property type="match status" value="1"/>
</dbReference>
<dbReference type="InterPro" id="IPR000086">
    <property type="entry name" value="NUDIX_hydrolase_dom"/>
</dbReference>
<dbReference type="AlphaFoldDB" id="E0IB78"/>
<keyword evidence="3" id="KW-1185">Reference proteome</keyword>
<dbReference type="eggNOG" id="COG1443">
    <property type="taxonomic scope" value="Bacteria"/>
</dbReference>
<dbReference type="GO" id="GO:0016787">
    <property type="term" value="F:hydrolase activity"/>
    <property type="evidence" value="ECO:0007669"/>
    <property type="project" value="UniProtKB-KW"/>
</dbReference>
<dbReference type="Proteomes" id="UP000005387">
    <property type="component" value="Unassembled WGS sequence"/>
</dbReference>
<keyword evidence="2" id="KW-0378">Hydrolase</keyword>
<protein>
    <submittedName>
        <fullName evidence="2">NUDIX hydrolase</fullName>
    </submittedName>
</protein>
<dbReference type="CDD" id="cd04692">
    <property type="entry name" value="NUDIX_Hydrolase"/>
    <property type="match status" value="1"/>
</dbReference>
<evidence type="ECO:0000313" key="2">
    <source>
        <dbReference type="EMBL" id="EFM10369.1"/>
    </source>
</evidence>
<dbReference type="InterPro" id="IPR015797">
    <property type="entry name" value="NUDIX_hydrolase-like_dom_sf"/>
</dbReference>
<reference evidence="2 3" key="1">
    <citation type="submission" date="2010-07" db="EMBL/GenBank/DDBJ databases">
        <title>The draft genome of Paenibacillus curdlanolyticus YK9.</title>
        <authorList>
            <consortium name="US DOE Joint Genome Institute (JGI-PGF)"/>
            <person name="Lucas S."/>
            <person name="Copeland A."/>
            <person name="Lapidus A."/>
            <person name="Cheng J.-F."/>
            <person name="Bruce D."/>
            <person name="Goodwin L."/>
            <person name="Pitluck S."/>
            <person name="Land M.L."/>
            <person name="Hauser L."/>
            <person name="Chang Y.-J."/>
            <person name="Jeffries C."/>
            <person name="Anderson I.J."/>
            <person name="Johnson E."/>
            <person name="Loganathan U."/>
            <person name="Mulhopadhyay B."/>
            <person name="Kyrpides N."/>
            <person name="Woyke T.J."/>
        </authorList>
    </citation>
    <scope>NUCLEOTIDE SEQUENCE [LARGE SCALE GENOMIC DNA]</scope>
    <source>
        <strain evidence="2 3">YK9</strain>
    </source>
</reference>
<evidence type="ECO:0000259" key="1">
    <source>
        <dbReference type="PROSITE" id="PS51462"/>
    </source>
</evidence>
<evidence type="ECO:0000313" key="3">
    <source>
        <dbReference type="Proteomes" id="UP000005387"/>
    </source>
</evidence>
<dbReference type="Gene3D" id="3.90.79.10">
    <property type="entry name" value="Nucleoside Triphosphate Pyrophosphohydrolase"/>
    <property type="match status" value="1"/>
</dbReference>